<dbReference type="UniPathway" id="UPA00053">
    <property type="reaction ID" value="UER00084"/>
</dbReference>
<comment type="catalytic activity">
    <reaction evidence="7 8">
        <text>D-erythrose 4-phosphate + phosphoenolpyruvate + H2O = 7-phospho-2-dehydro-3-deoxy-D-arabino-heptonate + phosphate</text>
        <dbReference type="Rhea" id="RHEA:14717"/>
        <dbReference type="ChEBI" id="CHEBI:15377"/>
        <dbReference type="ChEBI" id="CHEBI:16897"/>
        <dbReference type="ChEBI" id="CHEBI:43474"/>
        <dbReference type="ChEBI" id="CHEBI:58394"/>
        <dbReference type="ChEBI" id="CHEBI:58702"/>
        <dbReference type="EC" id="2.5.1.54"/>
    </reaction>
</comment>
<protein>
    <recommendedName>
        <fullName evidence="8">Phospho-2-dehydro-3-deoxyheptonate aldolase</fullName>
        <ecNumber evidence="8">2.5.1.54</ecNumber>
    </recommendedName>
</protein>
<dbReference type="EMBL" id="CP008985">
    <property type="protein sequence ID" value="AIN47104.1"/>
    <property type="molecule type" value="Genomic_DNA"/>
</dbReference>
<proteinExistence type="inferred from homology"/>
<dbReference type="InterPro" id="IPR006218">
    <property type="entry name" value="DAHP1/KDSA"/>
</dbReference>
<organism evidence="10 11">
    <name type="scientific">Candidatus Palibaumannia cicadellinicola</name>
    <dbReference type="NCBI Taxonomy" id="186490"/>
    <lineage>
        <taxon>Bacteria</taxon>
        <taxon>Pseudomonadati</taxon>
        <taxon>Pseudomonadota</taxon>
        <taxon>Gammaproteobacteria</taxon>
        <taxon>Candidatus Palibaumannia</taxon>
    </lineage>
</organism>
<keyword evidence="5 8" id="KW-0808">Transferase</keyword>
<dbReference type="NCBIfam" id="NF009395">
    <property type="entry name" value="PRK12755.1"/>
    <property type="match status" value="1"/>
</dbReference>
<evidence type="ECO:0000313" key="11">
    <source>
        <dbReference type="Proteomes" id="UP000067325"/>
    </source>
</evidence>
<evidence type="ECO:0000256" key="4">
    <source>
        <dbReference type="ARBA" id="ARBA00022605"/>
    </source>
</evidence>
<evidence type="ECO:0000313" key="10">
    <source>
        <dbReference type="EMBL" id="AIN47104.1"/>
    </source>
</evidence>
<evidence type="ECO:0000256" key="1">
    <source>
        <dbReference type="ARBA" id="ARBA00003726"/>
    </source>
</evidence>
<gene>
    <name evidence="10" type="ORF">IM45_451</name>
</gene>
<comment type="pathway">
    <text evidence="2 8">Metabolic intermediate biosynthesis; chorismate biosynthesis; chorismate from D-erythrose 4-phosphate and phosphoenolpyruvate: step 1/7.</text>
</comment>
<accession>A0A088MY13</accession>
<evidence type="ECO:0000256" key="6">
    <source>
        <dbReference type="ARBA" id="ARBA00023141"/>
    </source>
</evidence>
<dbReference type="GO" id="GO:0009423">
    <property type="term" value="P:chorismate biosynthetic process"/>
    <property type="evidence" value="ECO:0007669"/>
    <property type="project" value="UniProtKB-UniPathway"/>
</dbReference>
<dbReference type="EC" id="2.5.1.54" evidence="8"/>
<dbReference type="GO" id="GO:0005737">
    <property type="term" value="C:cytoplasm"/>
    <property type="evidence" value="ECO:0007669"/>
    <property type="project" value="TreeGrafter"/>
</dbReference>
<feature type="domain" description="DAHP synthetase I/KDSA" evidence="9">
    <location>
        <begin position="26"/>
        <end position="324"/>
    </location>
</feature>
<dbReference type="SUPFAM" id="SSF51569">
    <property type="entry name" value="Aldolase"/>
    <property type="match status" value="1"/>
</dbReference>
<dbReference type="GO" id="GO:0042802">
    <property type="term" value="F:identical protein binding"/>
    <property type="evidence" value="ECO:0007669"/>
    <property type="project" value="UniProtKB-ARBA"/>
</dbReference>
<sequence length="331" mass="36618">MITPEQLKILFPFSNATKRSVIESRQIISDIIHHRDPRLLVVCGPCSIHDIDAALDYAYRLQILSSELSQRLYLVMRVYFEKPRTTFGWKGLISDPYMDGSCDVEVGLKMARGLLLELVKIGLPLATEALDPNVPQYLGDLFSWSAIGARTTESQTHREMASGLLMPVGFKNSTDGSLTTAINAIRAAAIAHRFMGINQAGRICLLQTNGNPDGHIILRGGNQPNYHPRDIADCEKQMASAGVSSALIIDCSHGNSNKDYRRQIDVVKSVLAQIKAGNSSVIGLIIESNIYSGNQSSELPQNQMRYGVSVTDACIDWHTTDHMLRELHREL</sequence>
<dbReference type="KEGG" id="bcib:IM45_451"/>
<comment type="similarity">
    <text evidence="3 8">Belongs to the class-I DAHP synthase family.</text>
</comment>
<keyword evidence="4 8" id="KW-0028">Amino-acid biosynthesis</keyword>
<dbReference type="OrthoDB" id="9807331at2"/>
<dbReference type="GO" id="GO:0008652">
    <property type="term" value="P:amino acid biosynthetic process"/>
    <property type="evidence" value="ECO:0007669"/>
    <property type="project" value="UniProtKB-KW"/>
</dbReference>
<evidence type="ECO:0000256" key="2">
    <source>
        <dbReference type="ARBA" id="ARBA00004688"/>
    </source>
</evidence>
<evidence type="ECO:0000256" key="8">
    <source>
        <dbReference type="PIRNR" id="PIRNR001361"/>
    </source>
</evidence>
<dbReference type="NCBIfam" id="TIGR00034">
    <property type="entry name" value="aroFGH"/>
    <property type="match status" value="1"/>
</dbReference>
<dbReference type="PANTHER" id="PTHR21225">
    <property type="entry name" value="PHOSPHO-2-DEHYDRO-3-DEOXYHEPTONATE ALDOLASE DAHP SYNTHETASE"/>
    <property type="match status" value="1"/>
</dbReference>
<comment type="function">
    <text evidence="1 8">Stereospecific condensation of phosphoenolpyruvate (PEP) and D-erythrose-4-phosphate (E4P) giving rise to 3-deoxy-D-arabino-heptulosonate-7-phosphate (DAHP).</text>
</comment>
<dbReference type="Pfam" id="PF00793">
    <property type="entry name" value="DAHP_synth_1"/>
    <property type="match status" value="1"/>
</dbReference>
<dbReference type="PANTHER" id="PTHR21225:SF10">
    <property type="entry name" value="PHOSPHO-2-DEHYDRO-3-DEOXYHEPTONATE ALDOLASE, TYR-SENSITIVE"/>
    <property type="match status" value="1"/>
</dbReference>
<dbReference type="GO" id="GO:0009073">
    <property type="term" value="P:aromatic amino acid family biosynthetic process"/>
    <property type="evidence" value="ECO:0007669"/>
    <property type="project" value="UniProtKB-KW"/>
</dbReference>
<dbReference type="eggNOG" id="COG0722">
    <property type="taxonomic scope" value="Bacteria"/>
</dbReference>
<dbReference type="InterPro" id="IPR006219">
    <property type="entry name" value="DAHP_synth_1"/>
</dbReference>
<dbReference type="InterPro" id="IPR013785">
    <property type="entry name" value="Aldolase_TIM"/>
</dbReference>
<dbReference type="Gene3D" id="3.20.20.70">
    <property type="entry name" value="Aldolase class I"/>
    <property type="match status" value="1"/>
</dbReference>
<dbReference type="GO" id="GO:0003849">
    <property type="term" value="F:3-deoxy-7-phosphoheptulonate synthase activity"/>
    <property type="evidence" value="ECO:0007669"/>
    <property type="project" value="UniProtKB-EC"/>
</dbReference>
<evidence type="ECO:0000256" key="3">
    <source>
        <dbReference type="ARBA" id="ARBA00007985"/>
    </source>
</evidence>
<evidence type="ECO:0000259" key="9">
    <source>
        <dbReference type="Pfam" id="PF00793"/>
    </source>
</evidence>
<dbReference type="Proteomes" id="UP000067325">
    <property type="component" value="Chromosome"/>
</dbReference>
<keyword evidence="6 8" id="KW-0057">Aromatic amino acid biosynthesis</keyword>
<name>A0A088MY13_9GAMM</name>
<dbReference type="AlphaFoldDB" id="A0A088MY13"/>
<dbReference type="PIRSF" id="PIRSF001361">
    <property type="entry name" value="DAHP_synthase"/>
    <property type="match status" value="1"/>
</dbReference>
<reference evidence="10 11" key="1">
    <citation type="journal article" date="2014" name="MBio">
        <title>Differential genome evolution between companion symbionts in an insect-bacterial symbiosis.</title>
        <authorList>
            <person name="Bennett G.M."/>
            <person name="McCutcheon J.P."/>
            <person name="MacDonald B.R."/>
            <person name="Romanovicz D."/>
            <person name="Moran N.A."/>
        </authorList>
    </citation>
    <scope>NUCLEOTIDE SEQUENCE [LARGE SCALE GENOMIC DNA]</scope>
    <source>
        <strain evidence="10 11">BGSS</strain>
    </source>
</reference>
<dbReference type="FunFam" id="3.20.20.70:FF:000005">
    <property type="entry name" value="Phospho-2-dehydro-3-deoxyheptonate aldolase"/>
    <property type="match status" value="1"/>
</dbReference>
<evidence type="ECO:0000256" key="7">
    <source>
        <dbReference type="ARBA" id="ARBA00047508"/>
    </source>
</evidence>
<evidence type="ECO:0000256" key="5">
    <source>
        <dbReference type="ARBA" id="ARBA00022679"/>
    </source>
</evidence>